<accession>A0A444RK03</accession>
<feature type="region of interest" description="Disordered" evidence="1">
    <location>
        <begin position="152"/>
        <end position="187"/>
    </location>
</feature>
<proteinExistence type="predicted"/>
<name>A0A444RK03_VERDA</name>
<organism evidence="2 3">
    <name type="scientific">Verticillium dahliae</name>
    <name type="common">Verticillium wilt</name>
    <dbReference type="NCBI Taxonomy" id="27337"/>
    <lineage>
        <taxon>Eukaryota</taxon>
        <taxon>Fungi</taxon>
        <taxon>Dikarya</taxon>
        <taxon>Ascomycota</taxon>
        <taxon>Pezizomycotina</taxon>
        <taxon>Sordariomycetes</taxon>
        <taxon>Hypocreomycetidae</taxon>
        <taxon>Glomerellales</taxon>
        <taxon>Plectosphaerellaceae</taxon>
        <taxon>Verticillium</taxon>
    </lineage>
</organism>
<feature type="compositionally biased region" description="Gly residues" evidence="1">
    <location>
        <begin position="160"/>
        <end position="187"/>
    </location>
</feature>
<comment type="caution">
    <text evidence="2">The sequence shown here is derived from an EMBL/GenBank/DDBJ whole genome shotgun (WGS) entry which is preliminary data.</text>
</comment>
<dbReference type="EMBL" id="RSDZ01000209">
    <property type="protein sequence ID" value="RXG41553.1"/>
    <property type="molecule type" value="Genomic_DNA"/>
</dbReference>
<sequence>MTAQPICVFEDVWTRNTKRIPLQKPARQHIELAELFLKLVPHLGTSEKGRIDDEALAYSEWRYIVYLRFLDYSRLTPNDHPPPLDVAMICARVLLAEARQLWKKAEIEPPTINSIDQWLESYLPDFARPAPKGVEREPLDVLLNGCKEGNPRFRRNDGYSPGGGGGGVAGDSSGCGGGDGGGGGGGE</sequence>
<gene>
    <name evidence="2" type="ORF">VDGE_30157</name>
</gene>
<reference evidence="2 3" key="1">
    <citation type="submission" date="2018-12" db="EMBL/GenBank/DDBJ databases">
        <title>Genome of Verticillium dahliae isolate Getta Getta.</title>
        <authorList>
            <person name="Gardiner D.M."/>
        </authorList>
    </citation>
    <scope>NUCLEOTIDE SEQUENCE [LARGE SCALE GENOMIC DNA]</scope>
    <source>
        <strain evidence="2 3">Getta Getta</strain>
    </source>
</reference>
<dbReference type="AlphaFoldDB" id="A0A444RK03"/>
<evidence type="ECO:0000313" key="2">
    <source>
        <dbReference type="EMBL" id="RXG41553.1"/>
    </source>
</evidence>
<protein>
    <submittedName>
        <fullName evidence="2">Uncharacterized protein</fullName>
    </submittedName>
</protein>
<evidence type="ECO:0000256" key="1">
    <source>
        <dbReference type="SAM" id="MobiDB-lite"/>
    </source>
</evidence>
<dbReference type="Proteomes" id="UP000288725">
    <property type="component" value="Chromosome 3"/>
</dbReference>
<evidence type="ECO:0000313" key="3">
    <source>
        <dbReference type="Proteomes" id="UP000288725"/>
    </source>
</evidence>